<gene>
    <name evidence="2" type="ORF">KW868_02750</name>
</gene>
<keyword evidence="1" id="KW-0472">Membrane</keyword>
<evidence type="ECO:0000313" key="2">
    <source>
        <dbReference type="EMBL" id="MCF0263395.1"/>
    </source>
</evidence>
<evidence type="ECO:0000256" key="1">
    <source>
        <dbReference type="SAM" id="Phobius"/>
    </source>
</evidence>
<dbReference type="AlphaFoldDB" id="A0A8X8KDF6"/>
<dbReference type="Proteomes" id="UP000887320">
    <property type="component" value="Unassembled WGS sequence"/>
</dbReference>
<keyword evidence="1" id="KW-1133">Transmembrane helix</keyword>
<dbReference type="EMBL" id="JAHWXT010000001">
    <property type="protein sequence ID" value="MCF0263395.1"/>
    <property type="molecule type" value="Genomic_DNA"/>
</dbReference>
<name>A0A8X8KDF6_ACIGI</name>
<organism evidence="2 3">
    <name type="scientific">Acinetobacter guillouiae</name>
    <name type="common">Acinetobacter genomosp. 11</name>
    <dbReference type="NCBI Taxonomy" id="106649"/>
    <lineage>
        <taxon>Bacteria</taxon>
        <taxon>Pseudomonadati</taxon>
        <taxon>Pseudomonadota</taxon>
        <taxon>Gammaproteobacteria</taxon>
        <taxon>Moraxellales</taxon>
        <taxon>Moraxellaceae</taxon>
        <taxon>Acinetobacter</taxon>
    </lineage>
</organism>
<dbReference type="RefSeq" id="WP_234622646.1">
    <property type="nucleotide sequence ID" value="NZ_JAHWXT010000001.1"/>
</dbReference>
<comment type="caution">
    <text evidence="2">The sequence shown here is derived from an EMBL/GenBank/DDBJ whole genome shotgun (WGS) entry which is preliminary data.</text>
</comment>
<evidence type="ECO:0008006" key="4">
    <source>
        <dbReference type="Google" id="ProtNLM"/>
    </source>
</evidence>
<evidence type="ECO:0000313" key="3">
    <source>
        <dbReference type="Proteomes" id="UP000887320"/>
    </source>
</evidence>
<keyword evidence="1" id="KW-0812">Transmembrane</keyword>
<accession>A0A8X8KDF6</accession>
<dbReference type="NCBIfam" id="NF040662">
    <property type="entry name" value="attach_TipJ_rel"/>
    <property type="match status" value="1"/>
</dbReference>
<sequence>MKKTVIICPDPYDKNTWSTEQVDDVCAYLAQQFTVFPENTFIYHNYVAENNDVTPKIKSDIERLQALDGVFYVVIKPAWIWYVYYALVAIMAVYSVYSILTMPKPDQQKIGSSNNELANRTNKMRINSRVPDIYGTLRAYPDLIAVTYTYYENNIEVEECLMVLGRGYYQIKDCRDGETDVNGIDGISVSAYDPGENIIGSNTIYKVGNAFTSLPLDVAKSSSINGQSLVQPNDVIIESQSIYFTTGGVIRTTDNTLDFRDKFKVEDGIAISGAQFGVENIVLSGPCTVTSDFKIMVESALDITSVEKFKGLLVNGANVAIIEIDEVTEESTTKYYDLSGQYQVDSIVKTPSGSNFSYAISLHSAKQVNYNWNYITENYDISAGLTLNDNDESVDLDANYSVSAVDEHSISLANATTINDDWAKIPTLFNGSTAGLNNSEIYLEIVANKWVGWFELYHESATQLQFNIYFPQGLYNVNKDGKTTFNDVLISIQYQSIDDLGNPQGPIRYMDFRIEEKNRDSFGRTLRVDLPVSGNQRFRLAKTWAGTGANPITECKVKDVYLTSQYDKTSYDGVTVFRLKTTATNGALSVKERNFNTLITRKLPVDGTGLLQPTNDAGQALINMALDQYIGRRSSLDVDIDKIKSEIQAVKTYFNSTDATEFCYTFDDDSLSFEEQAGMVASACFCEAIRFGNKLRLKFEKPQTSSVLLFNHRNKVSSSEKRTFKFGIDKDYDGVELEYTSPDDDKRITYSIPENITLTNALKITTSGIRNHAVAKTRAWREWNKLQYQNVDCEFEALDESELLIRNDRILNADSTSLKTQDGEIVAVDGLILTCSMDVDFEDGEQYYCCLQIADGSVDIIECFAGEYTNQIILNHAPTMALVVETDRYVKTLYSITKVTETSSQAFMLTEMSRNTQMTNKLTCINYDDRYYEKDHSFL</sequence>
<reference evidence="2" key="1">
    <citation type="submission" date="2021-07" db="EMBL/GenBank/DDBJ databases">
        <authorList>
            <person name="Fernandez M."/>
            <person name="Pereira P."/>
            <person name="Torres Tejerizo G.A."/>
            <person name="Gonzalez P."/>
            <person name="Agostini E."/>
        </authorList>
    </citation>
    <scope>NUCLEOTIDE SEQUENCE</scope>
    <source>
        <strain evidence="2">SFC 500-1A</strain>
    </source>
</reference>
<protein>
    <recommendedName>
        <fullName evidence="4">Bacteriophage protein</fullName>
    </recommendedName>
</protein>
<feature type="transmembrane region" description="Helical" evidence="1">
    <location>
        <begin position="79"/>
        <end position="100"/>
    </location>
</feature>
<proteinExistence type="predicted"/>